<evidence type="ECO:0000313" key="1">
    <source>
        <dbReference type="EMBL" id="MFD0946087.1"/>
    </source>
</evidence>
<organism evidence="1 2">
    <name type="scientific">Sphingomonas canadensis</name>
    <dbReference type="NCBI Taxonomy" id="1219257"/>
    <lineage>
        <taxon>Bacteria</taxon>
        <taxon>Pseudomonadati</taxon>
        <taxon>Pseudomonadota</taxon>
        <taxon>Alphaproteobacteria</taxon>
        <taxon>Sphingomonadales</taxon>
        <taxon>Sphingomonadaceae</taxon>
        <taxon>Sphingomonas</taxon>
    </lineage>
</organism>
<comment type="caution">
    <text evidence="1">The sequence shown here is derived from an EMBL/GenBank/DDBJ whole genome shotgun (WGS) entry which is preliminary data.</text>
</comment>
<dbReference type="RefSeq" id="WP_264943122.1">
    <property type="nucleotide sequence ID" value="NZ_JAPDRA010000002.1"/>
</dbReference>
<keyword evidence="2" id="KW-1185">Reference proteome</keyword>
<dbReference type="Proteomes" id="UP001596977">
    <property type="component" value="Unassembled WGS sequence"/>
</dbReference>
<dbReference type="EMBL" id="JBHTJG010000002">
    <property type="protein sequence ID" value="MFD0946087.1"/>
    <property type="molecule type" value="Genomic_DNA"/>
</dbReference>
<gene>
    <name evidence="1" type="ORF">ACFQ1E_07040</name>
</gene>
<protein>
    <submittedName>
        <fullName evidence="1">Uncharacterized protein</fullName>
    </submittedName>
</protein>
<reference evidence="2" key="1">
    <citation type="journal article" date="2019" name="Int. J. Syst. Evol. Microbiol.">
        <title>The Global Catalogue of Microorganisms (GCM) 10K type strain sequencing project: providing services to taxonomists for standard genome sequencing and annotation.</title>
        <authorList>
            <consortium name="The Broad Institute Genomics Platform"/>
            <consortium name="The Broad Institute Genome Sequencing Center for Infectious Disease"/>
            <person name="Wu L."/>
            <person name="Ma J."/>
        </authorList>
    </citation>
    <scope>NUCLEOTIDE SEQUENCE [LARGE SCALE GENOMIC DNA]</scope>
    <source>
        <strain evidence="2">CCUG 62982</strain>
    </source>
</reference>
<name>A0ABW3H9I3_9SPHN</name>
<evidence type="ECO:0000313" key="2">
    <source>
        <dbReference type="Proteomes" id="UP001596977"/>
    </source>
</evidence>
<sequence length="110" mass="12068">MIISERDGVYSAQHITGPTHNLLRMRLRNGADADFPVTVLPPVGDCRHHDGLKAEEVIPAIRAGVMKANTKLGTDFAVEHAEIVENDSRQPAVYELLARRIVETAVAKSQ</sequence>
<proteinExistence type="predicted"/>
<accession>A0ABW3H9I3</accession>